<evidence type="ECO:0000313" key="3">
    <source>
        <dbReference type="Ensembl" id="ENSCCRP00010037207.1"/>
    </source>
</evidence>
<dbReference type="InterPro" id="IPR036056">
    <property type="entry name" value="Fibrinogen-like_C"/>
</dbReference>
<name>A0A8C1QFT7_CYPCA</name>
<evidence type="ECO:0000313" key="4">
    <source>
        <dbReference type="Proteomes" id="UP000694427"/>
    </source>
</evidence>
<accession>A0A8C1QFT7</accession>
<dbReference type="Proteomes" id="UP000694427">
    <property type="component" value="Unplaced"/>
</dbReference>
<dbReference type="AlphaFoldDB" id="A0A8C1QFT7"/>
<dbReference type="Pfam" id="PF00147">
    <property type="entry name" value="Fibrinogen_C"/>
    <property type="match status" value="1"/>
</dbReference>
<dbReference type="SMART" id="SM00186">
    <property type="entry name" value="FBG"/>
    <property type="match status" value="1"/>
</dbReference>
<feature type="signal peptide" evidence="1">
    <location>
        <begin position="1"/>
        <end position="20"/>
    </location>
</feature>
<dbReference type="PANTHER" id="PTHR19143:SF225">
    <property type="entry name" value="MICROFIBRIL-ASSOCIATED GLYCOPROTEIN 4"/>
    <property type="match status" value="1"/>
</dbReference>
<proteinExistence type="predicted"/>
<reference evidence="3" key="1">
    <citation type="submission" date="2025-08" db="UniProtKB">
        <authorList>
            <consortium name="Ensembl"/>
        </authorList>
    </citation>
    <scope>IDENTIFICATION</scope>
</reference>
<dbReference type="GO" id="GO:0005615">
    <property type="term" value="C:extracellular space"/>
    <property type="evidence" value="ECO:0007669"/>
    <property type="project" value="TreeGrafter"/>
</dbReference>
<organism evidence="3 4">
    <name type="scientific">Cyprinus carpio</name>
    <name type="common">Common carp</name>
    <dbReference type="NCBI Taxonomy" id="7962"/>
    <lineage>
        <taxon>Eukaryota</taxon>
        <taxon>Metazoa</taxon>
        <taxon>Chordata</taxon>
        <taxon>Craniata</taxon>
        <taxon>Vertebrata</taxon>
        <taxon>Euteleostomi</taxon>
        <taxon>Actinopterygii</taxon>
        <taxon>Neopterygii</taxon>
        <taxon>Teleostei</taxon>
        <taxon>Ostariophysi</taxon>
        <taxon>Cypriniformes</taxon>
        <taxon>Cyprinidae</taxon>
        <taxon>Cyprininae</taxon>
        <taxon>Cyprinus</taxon>
    </lineage>
</organism>
<reference evidence="3" key="2">
    <citation type="submission" date="2025-09" db="UniProtKB">
        <authorList>
            <consortium name="Ensembl"/>
        </authorList>
    </citation>
    <scope>IDENTIFICATION</scope>
</reference>
<dbReference type="InterPro" id="IPR002181">
    <property type="entry name" value="Fibrinogen_a/b/g_C_dom"/>
</dbReference>
<dbReference type="PROSITE" id="PS51406">
    <property type="entry name" value="FIBRINOGEN_C_2"/>
    <property type="match status" value="1"/>
</dbReference>
<evidence type="ECO:0000259" key="2">
    <source>
        <dbReference type="PROSITE" id="PS51406"/>
    </source>
</evidence>
<dbReference type="Gene3D" id="4.10.530.10">
    <property type="entry name" value="Gamma-fibrinogen Carboxyl Terminal Fragment, domain 2"/>
    <property type="match status" value="1"/>
</dbReference>
<keyword evidence="4" id="KW-1185">Reference proteome</keyword>
<dbReference type="InterPro" id="IPR014716">
    <property type="entry name" value="Fibrinogen_a/b/g_C_1"/>
</dbReference>
<evidence type="ECO:0000256" key="1">
    <source>
        <dbReference type="SAM" id="SignalP"/>
    </source>
</evidence>
<dbReference type="Ensembl" id="ENSCCRT00010040842.1">
    <property type="protein sequence ID" value="ENSCCRP00010037207.1"/>
    <property type="gene ID" value="ENSCCRG00010015863.1"/>
</dbReference>
<keyword evidence="1" id="KW-0732">Signal</keyword>
<dbReference type="SUPFAM" id="SSF56496">
    <property type="entry name" value="Fibrinogen C-terminal domain-like"/>
    <property type="match status" value="1"/>
</dbReference>
<dbReference type="Gene3D" id="3.90.215.10">
    <property type="entry name" value="Gamma Fibrinogen, chain A, domain 1"/>
    <property type="match status" value="1"/>
</dbReference>
<feature type="chain" id="PRO_5034107875" evidence="1">
    <location>
        <begin position="21"/>
        <end position="320"/>
    </location>
</feature>
<sequence length="320" mass="36666">MITNMIVLLCLSALFPVLMGAEEVRCFRTTDCSDVYSSWKNESGVYTISTIDGPLQVYCEMIPGNQIDQGPWTVILRRMDGEENFFRPWEKYKWGFGNNTGEYWLGLEILYQLTRKYKYKLRVDVEDFEGKKAYALYNSFSVGSEADGYKLQVSDFVDGGAGDSLSYHNAMKFSTVDKDQDAWSGNCAMTYSQGGFWYNGCGYANPTGLYLWGKDDGSIYIGVYWYHWKSSWTSENTSSSSSSTRWLQYMSLYYLSPTDSYQWGLCNNCCTKILLDSISKRSSLLYDLGLCQRWSCDNSKNHLQKRKTFIIVACLPGHLK</sequence>
<dbReference type="CDD" id="cd00087">
    <property type="entry name" value="FReD"/>
    <property type="match status" value="1"/>
</dbReference>
<dbReference type="GO" id="GO:0048251">
    <property type="term" value="P:elastic fiber assembly"/>
    <property type="evidence" value="ECO:0007669"/>
    <property type="project" value="TreeGrafter"/>
</dbReference>
<protein>
    <submittedName>
        <fullName evidence="3">Microfibril-associated glycoprotein 4-like</fullName>
    </submittedName>
</protein>
<dbReference type="PANTHER" id="PTHR19143">
    <property type="entry name" value="FIBRINOGEN/TENASCIN/ANGIOPOEITIN"/>
    <property type="match status" value="1"/>
</dbReference>
<dbReference type="InterPro" id="IPR050373">
    <property type="entry name" value="Fibrinogen_C-term_domain"/>
</dbReference>
<feature type="domain" description="Fibrinogen C-terminal" evidence="2">
    <location>
        <begin position="23"/>
        <end position="246"/>
    </location>
</feature>